<evidence type="ECO:0000313" key="3">
    <source>
        <dbReference type="Proteomes" id="UP001172673"/>
    </source>
</evidence>
<evidence type="ECO:0000256" key="1">
    <source>
        <dbReference type="SAM" id="MobiDB-lite"/>
    </source>
</evidence>
<feature type="region of interest" description="Disordered" evidence="1">
    <location>
        <begin position="1"/>
        <end position="25"/>
    </location>
</feature>
<feature type="region of interest" description="Disordered" evidence="1">
    <location>
        <begin position="110"/>
        <end position="129"/>
    </location>
</feature>
<feature type="compositionally biased region" description="Polar residues" evidence="1">
    <location>
        <begin position="113"/>
        <end position="123"/>
    </location>
</feature>
<comment type="caution">
    <text evidence="2">The sequence shown here is derived from an EMBL/GenBank/DDBJ whole genome shotgun (WGS) entry which is preliminary data.</text>
</comment>
<proteinExistence type="predicted"/>
<dbReference type="Proteomes" id="UP001172673">
    <property type="component" value="Unassembled WGS sequence"/>
</dbReference>
<name>A0AA39CIK3_9EURO</name>
<feature type="compositionally biased region" description="Pro residues" evidence="1">
    <location>
        <begin position="9"/>
        <end position="19"/>
    </location>
</feature>
<organism evidence="2 3">
    <name type="scientific">Cladophialophora chaetospira</name>
    <dbReference type="NCBI Taxonomy" id="386627"/>
    <lineage>
        <taxon>Eukaryota</taxon>
        <taxon>Fungi</taxon>
        <taxon>Dikarya</taxon>
        <taxon>Ascomycota</taxon>
        <taxon>Pezizomycotina</taxon>
        <taxon>Eurotiomycetes</taxon>
        <taxon>Chaetothyriomycetidae</taxon>
        <taxon>Chaetothyriales</taxon>
        <taxon>Herpotrichiellaceae</taxon>
        <taxon>Cladophialophora</taxon>
    </lineage>
</organism>
<accession>A0AA39CIK3</accession>
<dbReference type="AlphaFoldDB" id="A0AA39CIK3"/>
<evidence type="ECO:0000313" key="2">
    <source>
        <dbReference type="EMBL" id="KAJ9609390.1"/>
    </source>
</evidence>
<protein>
    <submittedName>
        <fullName evidence="2">Uncharacterized protein</fullName>
    </submittedName>
</protein>
<sequence length="401" mass="44921">MTGSSPTSPAMPTPSPRSPCSPMALDRPAILPRLVTDFTPEQMLRRQSAFSAMATTPRSSKTFYPWSRSNGTSIRRNSLTSPINSPAQSVFTPMVAEFSSHTVRTPERAFFHSGNTPTMTSFPTDGRQSRMAMRSPGYGTTMTLPLRVNTNLSNVQEEEYPAHANMSSSSTTSLIEWAPANATAIRSTSASPSRRLVRSHTPAPITTRSPIRKRAKLSRFPTTMSLPPPPKYHVTVVPTVSPCTERARQAYTHSVEHLRSGLVPLISVSTGLPHPQFPTSLLQYHLLTHEQLDSLARWYHQVEPAVEETFQYPTCIPAWTGLYPSRTRDEALSVDLETKRRRWGRFIGLRGCESPTVETDENGNAIEGVDLVARMQRDWRRALERADEEARAFEKSWRGRW</sequence>
<gene>
    <name evidence="2" type="ORF">H2200_005717</name>
</gene>
<dbReference type="EMBL" id="JAPDRK010000008">
    <property type="protein sequence ID" value="KAJ9609390.1"/>
    <property type="molecule type" value="Genomic_DNA"/>
</dbReference>
<keyword evidence="3" id="KW-1185">Reference proteome</keyword>
<reference evidence="2" key="1">
    <citation type="submission" date="2022-10" db="EMBL/GenBank/DDBJ databases">
        <title>Culturing micro-colonial fungi from biological soil crusts in the Mojave desert and describing Neophaeococcomyces mojavensis, and introducing the new genera and species Taxawa tesnikishii.</title>
        <authorList>
            <person name="Kurbessoian T."/>
            <person name="Stajich J.E."/>
        </authorList>
    </citation>
    <scope>NUCLEOTIDE SEQUENCE</scope>
    <source>
        <strain evidence="2">TK_41</strain>
    </source>
</reference>